<evidence type="ECO:0000313" key="6">
    <source>
        <dbReference type="Proteomes" id="UP000480178"/>
    </source>
</evidence>
<dbReference type="RefSeq" id="WP_162445862.1">
    <property type="nucleotide sequence ID" value="NZ_CP048222.1"/>
</dbReference>
<evidence type="ECO:0000256" key="1">
    <source>
        <dbReference type="ARBA" id="ARBA00007825"/>
    </source>
</evidence>
<evidence type="ECO:0000259" key="4">
    <source>
        <dbReference type="Pfam" id="PF00775"/>
    </source>
</evidence>
<dbReference type="AlphaFoldDB" id="A0A6C0GPA6"/>
<dbReference type="EMBL" id="CP048222">
    <property type="protein sequence ID" value="QHT69879.1"/>
    <property type="molecule type" value="Genomic_DNA"/>
</dbReference>
<evidence type="ECO:0000256" key="3">
    <source>
        <dbReference type="ARBA" id="ARBA00023002"/>
    </source>
</evidence>
<accession>A0A6C0GPA6</accession>
<evidence type="ECO:0000256" key="2">
    <source>
        <dbReference type="ARBA" id="ARBA00022964"/>
    </source>
</evidence>
<keyword evidence="6" id="KW-1185">Reference proteome</keyword>
<feature type="domain" description="Intradiol ring-cleavage dioxygenases" evidence="4">
    <location>
        <begin position="66"/>
        <end position="187"/>
    </location>
</feature>
<dbReference type="InterPro" id="IPR000627">
    <property type="entry name" value="Intradiol_dOase_C"/>
</dbReference>
<dbReference type="PANTHER" id="PTHR33711">
    <property type="entry name" value="DIOXYGENASE, PUTATIVE (AFU_ORTHOLOGUE AFUA_2G02910)-RELATED"/>
    <property type="match status" value="1"/>
</dbReference>
<dbReference type="InterPro" id="IPR015889">
    <property type="entry name" value="Intradiol_dOase_core"/>
</dbReference>
<comment type="similarity">
    <text evidence="1">Belongs to the intradiol ring-cleavage dioxygenase family.</text>
</comment>
<gene>
    <name evidence="5" type="ORF">GXP67_26135</name>
</gene>
<dbReference type="SUPFAM" id="SSF49482">
    <property type="entry name" value="Aromatic compound dioxygenase"/>
    <property type="match status" value="1"/>
</dbReference>
<reference evidence="5 6" key="1">
    <citation type="submission" date="2020-01" db="EMBL/GenBank/DDBJ databases">
        <authorList>
            <person name="Kim M.K."/>
        </authorList>
    </citation>
    <scope>NUCLEOTIDE SEQUENCE [LARGE SCALE GENOMIC DNA]</scope>
    <source>
        <strain evidence="5 6">172606-1</strain>
    </source>
</reference>
<dbReference type="Pfam" id="PF00775">
    <property type="entry name" value="Dioxygenase_C"/>
    <property type="match status" value="1"/>
</dbReference>
<name>A0A6C0GPA6_9BACT</name>
<dbReference type="KEGG" id="rhoz:GXP67_26135"/>
<dbReference type="Proteomes" id="UP000480178">
    <property type="component" value="Chromosome"/>
</dbReference>
<protein>
    <submittedName>
        <fullName evidence="5">Intradiol ring-cleavage dioxygenase</fullName>
    </submittedName>
</protein>
<dbReference type="Gene3D" id="2.60.130.10">
    <property type="entry name" value="Aromatic compound dioxygenase"/>
    <property type="match status" value="1"/>
</dbReference>
<proteinExistence type="inferred from homology"/>
<dbReference type="InterPro" id="IPR050770">
    <property type="entry name" value="Intradiol_RC_Dioxygenase"/>
</dbReference>
<evidence type="ECO:0000313" key="5">
    <source>
        <dbReference type="EMBL" id="QHT69879.1"/>
    </source>
</evidence>
<keyword evidence="2 5" id="KW-0223">Dioxygenase</keyword>
<keyword evidence="3" id="KW-0560">Oxidoreductase</keyword>
<dbReference type="GO" id="GO:0008199">
    <property type="term" value="F:ferric iron binding"/>
    <property type="evidence" value="ECO:0007669"/>
    <property type="project" value="InterPro"/>
</dbReference>
<organism evidence="5 6">
    <name type="scientific">Rhodocytophaga rosea</name>
    <dbReference type="NCBI Taxonomy" id="2704465"/>
    <lineage>
        <taxon>Bacteria</taxon>
        <taxon>Pseudomonadati</taxon>
        <taxon>Bacteroidota</taxon>
        <taxon>Cytophagia</taxon>
        <taxon>Cytophagales</taxon>
        <taxon>Rhodocytophagaceae</taxon>
        <taxon>Rhodocytophaga</taxon>
    </lineage>
</organism>
<sequence>MHTIVNLLIFLILLPFSFLNCNGQTNNLSASDKPAKDESKEIGGAFENAEFMDIGMPEVIDAVDTSTGWAQNGQKLLITGIIYTSDGKQPASNVLLYYYHTNTEGRYLHQSDEKRSMPPNNLGQTHGYIRGWVKSDKNGRYSIYTVKPGTYPTRDEPAHIHVTIKEPHLKNSYYIDDFVFDEDELLTSEERKKMVNRGGSGILRVVQQGNLQIAEHNIILGLNIPNYPKAKNNTIQSGLQIGEEQPSFIPYHAFGPDKGSRTCPVCKYGRYHGIIYFVGNNPNWADIKKWLIFLEQESMAREKYLKVYFVYGNQVGFTKQARQKELEKLGNELNLKNIALTFVPSMRDTESEANLNKINPEVENTFVVYRHRIIIDKYINLKPTLENFKLLSSILDTTQSEYFNLPTPGHE</sequence>
<dbReference type="PANTHER" id="PTHR33711:SF10">
    <property type="entry name" value="INTRADIOL RING-CLEAVAGE DIOXYGENASES DOMAIN-CONTAINING PROTEIN"/>
    <property type="match status" value="1"/>
</dbReference>
<dbReference type="GO" id="GO:0016702">
    <property type="term" value="F:oxidoreductase activity, acting on single donors with incorporation of molecular oxygen, incorporation of two atoms of oxygen"/>
    <property type="evidence" value="ECO:0007669"/>
    <property type="project" value="InterPro"/>
</dbReference>